<keyword evidence="1" id="KW-0812">Transmembrane</keyword>
<keyword evidence="1" id="KW-1133">Transmembrane helix</keyword>
<feature type="transmembrane region" description="Helical" evidence="1">
    <location>
        <begin position="290"/>
        <end position="308"/>
    </location>
</feature>
<dbReference type="Pfam" id="PF03613">
    <property type="entry name" value="EIID-AGA"/>
    <property type="match status" value="1"/>
</dbReference>
<dbReference type="Proteomes" id="UP000003346">
    <property type="component" value="Unassembled WGS sequence"/>
</dbReference>
<reference evidence="2 3" key="1">
    <citation type="submission" date="2006-11" db="EMBL/GenBank/DDBJ databases">
        <authorList>
            <consortium name="Laboratoire de Microbiologie (Universite Bourgogne)"/>
            <consortium name="GENOME Express"/>
            <consortium name="UMR Oenologie Ampelologie (Universite Bordeaux 2)"/>
            <person name="Guzzo J."/>
        </authorList>
    </citation>
    <scope>NUCLEOTIDE SEQUENCE [LARGE SCALE GENOMIC DNA]</scope>
    <source>
        <strain evidence="2 3">ATCC BAA-1163</strain>
    </source>
</reference>
<dbReference type="EMBL" id="AAUV01000061">
    <property type="protein sequence ID" value="EAV38746.1"/>
    <property type="molecule type" value="Genomic_DNA"/>
</dbReference>
<dbReference type="PANTHER" id="PTHR32502:SF26">
    <property type="entry name" value="PHOSPHOTRANSFERASE SYSTEM SUGAR-SPECIFIC EIID COMPONENT"/>
    <property type="match status" value="1"/>
</dbReference>
<dbReference type="GO" id="GO:0009401">
    <property type="term" value="P:phosphoenolpyruvate-dependent sugar phosphotransferase system"/>
    <property type="evidence" value="ECO:0007669"/>
    <property type="project" value="InterPro"/>
</dbReference>
<gene>
    <name evidence="2" type="ORF">OENOO_66062</name>
</gene>
<feature type="transmembrane region" description="Helical" evidence="1">
    <location>
        <begin position="148"/>
        <end position="168"/>
    </location>
</feature>
<evidence type="ECO:0000313" key="3">
    <source>
        <dbReference type="Proteomes" id="UP000003346"/>
    </source>
</evidence>
<dbReference type="HOGENOM" id="CLU_060742_1_1_9"/>
<feature type="transmembrane region" description="Helical" evidence="1">
    <location>
        <begin position="263"/>
        <end position="281"/>
    </location>
</feature>
<feature type="transmembrane region" description="Helical" evidence="1">
    <location>
        <begin position="218"/>
        <end position="243"/>
    </location>
</feature>
<protein>
    <submittedName>
        <fullName evidence="2">PTS system, IID component</fullName>
    </submittedName>
</protein>
<keyword evidence="1" id="KW-0472">Membrane</keyword>
<proteinExistence type="predicted"/>
<feature type="transmembrane region" description="Helical" evidence="1">
    <location>
        <begin position="180"/>
        <end position="197"/>
    </location>
</feature>
<name>A0NL75_OENOE</name>
<dbReference type="InterPro" id="IPR050303">
    <property type="entry name" value="GatZ_KbaZ_carbometab"/>
</dbReference>
<dbReference type="PROSITE" id="PS51108">
    <property type="entry name" value="PTS_EIID"/>
    <property type="match status" value="1"/>
</dbReference>
<organism evidence="2 3">
    <name type="scientific">Oenococcus oeni ATCC BAA-1163</name>
    <dbReference type="NCBI Taxonomy" id="379360"/>
    <lineage>
        <taxon>Bacteria</taxon>
        <taxon>Bacillati</taxon>
        <taxon>Bacillota</taxon>
        <taxon>Bacilli</taxon>
        <taxon>Lactobacillales</taxon>
        <taxon>Lactobacillaceae</taxon>
        <taxon>Oenococcus</taxon>
    </lineage>
</organism>
<evidence type="ECO:0000256" key="1">
    <source>
        <dbReference type="SAM" id="Phobius"/>
    </source>
</evidence>
<dbReference type="PANTHER" id="PTHR32502">
    <property type="entry name" value="N-ACETYLGALACTOSAMINE PERMEASE II COMPONENT-RELATED"/>
    <property type="match status" value="1"/>
</dbReference>
<accession>A0NL75</accession>
<comment type="caution">
    <text evidence="2">The sequence shown here is derived from an EMBL/GenBank/DDBJ whole genome shotgun (WGS) entry which is preliminary data.</text>
</comment>
<dbReference type="AlphaFoldDB" id="A0NL75"/>
<sequence length="311" mass="34477">MLINAMSVTYRLPQIHSRMDLHNQSRVSKKILKMRMKKSMATKTKYELTKKDFRQMNRRNLFLNQLGWNYEKMQGSGYLFIVLPQLRKIYGDHTPELKQAMRMQNQFFNTNPYLNTTIQGLDVALEEKQGISSLETVSGLKNGLMGPVAAIGDTIFASLIPAIIGAIAANMAVQGNPAGAFLWLAVNIAIMYFRWIQLEFAYKGGVTLVTKLQGEMNALTNAATLLGVYVVGALIASLVNIDVPFVAHIGKMTVNLQNEFDTIMPKMIPGLAVGLIYWILGRKRMTSTKAIFIVIIVAVVFSALGVLGKGA</sequence>
<dbReference type="GO" id="GO:0005886">
    <property type="term" value="C:plasma membrane"/>
    <property type="evidence" value="ECO:0007669"/>
    <property type="project" value="TreeGrafter"/>
</dbReference>
<dbReference type="InterPro" id="IPR004704">
    <property type="entry name" value="PTS_IID_man"/>
</dbReference>
<evidence type="ECO:0000313" key="2">
    <source>
        <dbReference type="EMBL" id="EAV38746.1"/>
    </source>
</evidence>